<dbReference type="PANTHER" id="PTHR31862:SF1">
    <property type="entry name" value="UPF0261 DOMAIN PROTEIN (AFU_ORTHOLOGUE AFUA_1G10120)"/>
    <property type="match status" value="1"/>
</dbReference>
<keyword evidence="4" id="KW-1185">Reference proteome</keyword>
<dbReference type="OrthoDB" id="9776369at2"/>
<evidence type="ECO:0000259" key="2">
    <source>
        <dbReference type="Pfam" id="PF23189"/>
    </source>
</evidence>
<name>A0A3S0AN76_9FLAO</name>
<reference evidence="3 4" key="1">
    <citation type="submission" date="2018-11" db="EMBL/GenBank/DDBJ databases">
        <title>Arenibacter aquaticus sp.nov., a marine bacterium isolated from surface seawater in the South China Sea.</title>
        <authorList>
            <person name="Guo J."/>
            <person name="Sun J."/>
        </authorList>
    </citation>
    <scope>NUCLEOTIDE SEQUENCE [LARGE SCALE GENOMIC DNA]</scope>
    <source>
        <strain evidence="3 4">GUO666</strain>
    </source>
</reference>
<dbReference type="PIRSF" id="PIRSF033271">
    <property type="entry name" value="UCP033271"/>
    <property type="match status" value="1"/>
</dbReference>
<sequence>MATSDKSIVMLGCFDTKGEDFSYLLKNLKAQDQQVITINTGVMETSVDFPIDVDHDAVAQASGSDLESIRNSNDRGRAVELMGKGAAAILKELADKDKIKGVIGMGGGGGTYIILEAMQAVPLGIPKFCLSTVVAKDLSRQIGVKDITLMSSVVDVAGLNSISRLLIRQAASAIVAMADTKEDASEETKKNIAISMFGNTTKCVDKCTELLKAKGYEVMAFHATGVGGATMESLIREGVFDAVLDVTTTELADELCGGILSAGPDRLTAASEMGIPQIVVPGCLDMVNFAQMDTLPEQYRSRQLYSWAPDVTLMRTNVAENQALGKQLVDKLKEAKAAAEIMIPLKGISQVDSEGDIFYDPEADTALFGAIKDSADGQIGVMEVDAHINDTAFAEALVERLLGLLQQEK</sequence>
<gene>
    <name evidence="3" type="ORF">EHW67_08505</name>
</gene>
<organism evidence="3 4">
    <name type="scientific">Arenibacter aquaticus</name>
    <dbReference type="NCBI Taxonomy" id="2489054"/>
    <lineage>
        <taxon>Bacteria</taxon>
        <taxon>Pseudomonadati</taxon>
        <taxon>Bacteroidota</taxon>
        <taxon>Flavobacteriia</taxon>
        <taxon>Flavobacteriales</taxon>
        <taxon>Flavobacteriaceae</taxon>
        <taxon>Arenibacter</taxon>
    </lineage>
</organism>
<dbReference type="AlphaFoldDB" id="A0A3S0AN76"/>
<dbReference type="Pfam" id="PF23189">
    <property type="entry name" value="UPF0261_C"/>
    <property type="match status" value="1"/>
</dbReference>
<dbReference type="RefSeq" id="WP_126161952.1">
    <property type="nucleotide sequence ID" value="NZ_RQPJ01000003.1"/>
</dbReference>
<dbReference type="Gene3D" id="3.40.50.12030">
    <property type="entry name" value="Uncharacterised protein family UPF0261, NC domain"/>
    <property type="match status" value="1"/>
</dbReference>
<dbReference type="EMBL" id="RQPJ01000003">
    <property type="protein sequence ID" value="RTE53964.1"/>
    <property type="molecule type" value="Genomic_DNA"/>
</dbReference>
<evidence type="ECO:0000259" key="1">
    <source>
        <dbReference type="Pfam" id="PF06792"/>
    </source>
</evidence>
<dbReference type="Pfam" id="PF06792">
    <property type="entry name" value="UPF0261"/>
    <property type="match status" value="1"/>
</dbReference>
<feature type="domain" description="UPF0261" evidence="1">
    <location>
        <begin position="6"/>
        <end position="182"/>
    </location>
</feature>
<dbReference type="InterPro" id="IPR056778">
    <property type="entry name" value="UPF0261_C"/>
</dbReference>
<protein>
    <submittedName>
        <fullName evidence="3">UPF0261 family protein</fullName>
    </submittedName>
</protein>
<dbReference type="Gene3D" id="3.40.50.12020">
    <property type="entry name" value="Uncharacterised protein family UPF0261, NN domain"/>
    <property type="match status" value="1"/>
</dbReference>
<accession>A0A3S0AN76</accession>
<dbReference type="InterPro" id="IPR044122">
    <property type="entry name" value="UPF0261_N"/>
</dbReference>
<evidence type="ECO:0000313" key="4">
    <source>
        <dbReference type="Proteomes" id="UP000267585"/>
    </source>
</evidence>
<evidence type="ECO:0000313" key="3">
    <source>
        <dbReference type="EMBL" id="RTE53964.1"/>
    </source>
</evidence>
<dbReference type="CDD" id="cd15488">
    <property type="entry name" value="Tm-1-like"/>
    <property type="match status" value="1"/>
</dbReference>
<dbReference type="PANTHER" id="PTHR31862">
    <property type="entry name" value="UPF0261 DOMAIN PROTEIN (AFU_ORTHOLOGUE AFUA_1G10120)"/>
    <property type="match status" value="1"/>
</dbReference>
<dbReference type="NCBIfam" id="NF002674">
    <property type="entry name" value="PRK02399.1-2"/>
    <property type="match status" value="1"/>
</dbReference>
<comment type="caution">
    <text evidence="3">The sequence shown here is derived from an EMBL/GenBank/DDBJ whole genome shotgun (WGS) entry which is preliminary data.</text>
</comment>
<dbReference type="Proteomes" id="UP000267585">
    <property type="component" value="Unassembled WGS sequence"/>
</dbReference>
<dbReference type="InterPro" id="IPR051353">
    <property type="entry name" value="Tobamovirus_resist_UPF0261"/>
</dbReference>
<dbReference type="InterPro" id="IPR008322">
    <property type="entry name" value="UPF0261"/>
</dbReference>
<proteinExistence type="predicted"/>
<feature type="domain" description="UPF0261" evidence="2">
    <location>
        <begin position="189"/>
        <end position="403"/>
    </location>
</feature>